<reference evidence="3 4" key="1">
    <citation type="submission" date="2018-10" db="EMBL/GenBank/DDBJ databases">
        <title>Marmoricola sp. 4Q3S-7 whole genome shotgun sequence.</title>
        <authorList>
            <person name="Li F."/>
        </authorList>
    </citation>
    <scope>NUCLEOTIDE SEQUENCE [LARGE SCALE GENOMIC DNA]</scope>
    <source>
        <strain evidence="3 4">4Q3S-7</strain>
    </source>
</reference>
<feature type="chain" id="PRO_5018159173" description="GP-PDE domain-containing protein" evidence="1">
    <location>
        <begin position="42"/>
        <end position="396"/>
    </location>
</feature>
<gene>
    <name evidence="3" type="ORF">D9V37_13430</name>
</gene>
<protein>
    <recommendedName>
        <fullName evidence="2">GP-PDE domain-containing protein</fullName>
    </recommendedName>
</protein>
<dbReference type="Proteomes" id="UP000281708">
    <property type="component" value="Unassembled WGS sequence"/>
</dbReference>
<evidence type="ECO:0000256" key="1">
    <source>
        <dbReference type="SAM" id="SignalP"/>
    </source>
</evidence>
<feature type="domain" description="GP-PDE" evidence="2">
    <location>
        <begin position="152"/>
        <end position="395"/>
    </location>
</feature>
<name>A0A3L8NZW5_9ACTN</name>
<dbReference type="Pfam" id="PF03009">
    <property type="entry name" value="GDPD"/>
    <property type="match status" value="1"/>
</dbReference>
<sequence length="396" mass="42376">MSPRRHQGVSTRLGARVRLRLLLAVAVGLLPALGAVAPAQAADSAQAHRPRLAVAFPHTMVRGKSAAVRVRESTARRHRLLRVSYRPSGGGTWRLAATARETKRGKARIRFALPATGSYLVRVDLARYRQGQRTVRARKVYDTVKAVPVVAPAVIAHRGGAFEAPENTMAAFSRAIADGAQVLETDIHQTSDGTLVVMHDPTLRRATDAEQVLAPGEADKPIWQVPYSEVAQVSVDVGPGPAQPVPRLSDLLTLLQQHPATRLLIEAKDTTQQPNLMETMLAQLTAAGIDTSRSGRAVIQSFDVNHLQTFAAAHPAVAVSPILQQDVTDPRTYSWAVSITLQTPWASAAQIAAIHAAGLRVEVWLVETLPGLAAYADAGADGIITDAPAAALAMYR</sequence>
<dbReference type="InterPro" id="IPR017946">
    <property type="entry name" value="PLC-like_Pdiesterase_TIM-brl"/>
</dbReference>
<dbReference type="PANTHER" id="PTHR46211:SF14">
    <property type="entry name" value="GLYCEROPHOSPHODIESTER PHOSPHODIESTERASE"/>
    <property type="match status" value="1"/>
</dbReference>
<feature type="signal peptide" evidence="1">
    <location>
        <begin position="1"/>
        <end position="41"/>
    </location>
</feature>
<keyword evidence="1" id="KW-0732">Signal</keyword>
<dbReference type="GO" id="GO:0008081">
    <property type="term" value="F:phosphoric diester hydrolase activity"/>
    <property type="evidence" value="ECO:0007669"/>
    <property type="project" value="InterPro"/>
</dbReference>
<dbReference type="PROSITE" id="PS51704">
    <property type="entry name" value="GP_PDE"/>
    <property type="match status" value="1"/>
</dbReference>
<comment type="caution">
    <text evidence="3">The sequence shown here is derived from an EMBL/GenBank/DDBJ whole genome shotgun (WGS) entry which is preliminary data.</text>
</comment>
<dbReference type="InterPro" id="IPR030395">
    <property type="entry name" value="GP_PDE_dom"/>
</dbReference>
<evidence type="ECO:0000259" key="2">
    <source>
        <dbReference type="PROSITE" id="PS51704"/>
    </source>
</evidence>
<dbReference type="EMBL" id="RDBE01000008">
    <property type="protein sequence ID" value="RLV48725.1"/>
    <property type="molecule type" value="Genomic_DNA"/>
</dbReference>
<accession>A0A3L8NZW5</accession>
<dbReference type="PANTHER" id="PTHR46211">
    <property type="entry name" value="GLYCEROPHOSPHORYL DIESTER PHOSPHODIESTERASE"/>
    <property type="match status" value="1"/>
</dbReference>
<keyword evidence="4" id="KW-1185">Reference proteome</keyword>
<evidence type="ECO:0000313" key="4">
    <source>
        <dbReference type="Proteomes" id="UP000281708"/>
    </source>
</evidence>
<dbReference type="SUPFAM" id="SSF51695">
    <property type="entry name" value="PLC-like phosphodiesterases"/>
    <property type="match status" value="1"/>
</dbReference>
<dbReference type="GO" id="GO:0006629">
    <property type="term" value="P:lipid metabolic process"/>
    <property type="evidence" value="ECO:0007669"/>
    <property type="project" value="InterPro"/>
</dbReference>
<evidence type="ECO:0000313" key="3">
    <source>
        <dbReference type="EMBL" id="RLV48725.1"/>
    </source>
</evidence>
<dbReference type="Gene3D" id="3.20.20.190">
    <property type="entry name" value="Phosphatidylinositol (PI) phosphodiesterase"/>
    <property type="match status" value="1"/>
</dbReference>
<proteinExistence type="predicted"/>
<dbReference type="AlphaFoldDB" id="A0A3L8NZW5"/>
<organism evidence="3 4">
    <name type="scientific">Nocardioides mangrovicus</name>
    <dbReference type="NCBI Taxonomy" id="2478913"/>
    <lineage>
        <taxon>Bacteria</taxon>
        <taxon>Bacillati</taxon>
        <taxon>Actinomycetota</taxon>
        <taxon>Actinomycetes</taxon>
        <taxon>Propionibacteriales</taxon>
        <taxon>Nocardioidaceae</taxon>
        <taxon>Nocardioides</taxon>
    </lineage>
</organism>